<dbReference type="InterPro" id="IPR038076">
    <property type="entry name" value="MgtE_N_sf"/>
</dbReference>
<dbReference type="SMART" id="SM00924">
    <property type="entry name" value="MgtE_N"/>
    <property type="match status" value="1"/>
</dbReference>
<dbReference type="SUPFAM" id="SSF54631">
    <property type="entry name" value="CBS-domain pair"/>
    <property type="match status" value="1"/>
</dbReference>
<dbReference type="GO" id="GO:0046872">
    <property type="term" value="F:metal ion binding"/>
    <property type="evidence" value="ECO:0007669"/>
    <property type="project" value="UniProtKB-KW"/>
</dbReference>
<dbReference type="Proteomes" id="UP000753961">
    <property type="component" value="Unassembled WGS sequence"/>
</dbReference>
<evidence type="ECO:0000313" key="11">
    <source>
        <dbReference type="EMBL" id="MBY5959428.1"/>
    </source>
</evidence>
<reference evidence="11" key="1">
    <citation type="submission" date="2021-06" db="EMBL/GenBank/DDBJ databases">
        <title>44 bacteria genomes isolated from Dapeng, Shenzhen.</title>
        <authorList>
            <person name="Zheng W."/>
            <person name="Yu S."/>
            <person name="Huang Y."/>
        </authorList>
    </citation>
    <scope>NUCLEOTIDE SEQUENCE</scope>
    <source>
        <strain evidence="11">DP5N28-2</strain>
    </source>
</reference>
<keyword evidence="7 9" id="KW-0472">Membrane</keyword>
<dbReference type="SUPFAM" id="SSF158791">
    <property type="entry name" value="MgtE N-terminal domain-like"/>
    <property type="match status" value="1"/>
</dbReference>
<feature type="domain" description="CBS" evidence="10">
    <location>
        <begin position="204"/>
        <end position="260"/>
    </location>
</feature>
<organism evidence="11 12">
    <name type="scientific">Membranihabitans marinus</name>
    <dbReference type="NCBI Taxonomy" id="1227546"/>
    <lineage>
        <taxon>Bacteria</taxon>
        <taxon>Pseudomonadati</taxon>
        <taxon>Bacteroidota</taxon>
        <taxon>Saprospiria</taxon>
        <taxon>Saprospirales</taxon>
        <taxon>Saprospiraceae</taxon>
        <taxon>Membranihabitans</taxon>
    </lineage>
</organism>
<keyword evidence="9" id="KW-0479">Metal-binding</keyword>
<evidence type="ECO:0000256" key="6">
    <source>
        <dbReference type="ARBA" id="ARBA00022989"/>
    </source>
</evidence>
<accession>A0A953LB64</accession>
<evidence type="ECO:0000256" key="4">
    <source>
        <dbReference type="ARBA" id="ARBA00022692"/>
    </source>
</evidence>
<dbReference type="GO" id="GO:0005886">
    <property type="term" value="C:plasma membrane"/>
    <property type="evidence" value="ECO:0007669"/>
    <property type="project" value="UniProtKB-SubCell"/>
</dbReference>
<evidence type="ECO:0000259" key="10">
    <source>
        <dbReference type="PROSITE" id="PS51371"/>
    </source>
</evidence>
<comment type="subcellular location">
    <subcellularLocation>
        <location evidence="9">Cell membrane</location>
        <topology evidence="9">Multi-pass membrane protein</topology>
    </subcellularLocation>
    <subcellularLocation>
        <location evidence="1">Membrane</location>
        <topology evidence="1">Multi-pass membrane protein</topology>
    </subcellularLocation>
</comment>
<evidence type="ECO:0000256" key="9">
    <source>
        <dbReference type="RuleBase" id="RU362011"/>
    </source>
</evidence>
<dbReference type="Pfam" id="PF01769">
    <property type="entry name" value="MgtE"/>
    <property type="match status" value="1"/>
</dbReference>
<keyword evidence="5 9" id="KW-0460">Magnesium</keyword>
<dbReference type="EMBL" id="JAHVHU010000014">
    <property type="protein sequence ID" value="MBY5959428.1"/>
    <property type="molecule type" value="Genomic_DNA"/>
</dbReference>
<dbReference type="InterPro" id="IPR046342">
    <property type="entry name" value="CBS_dom_sf"/>
</dbReference>
<feature type="transmembrane region" description="Helical" evidence="9">
    <location>
        <begin position="314"/>
        <end position="341"/>
    </location>
</feature>
<evidence type="ECO:0000256" key="1">
    <source>
        <dbReference type="ARBA" id="ARBA00004141"/>
    </source>
</evidence>
<comment type="subunit">
    <text evidence="9">Homodimer.</text>
</comment>
<dbReference type="CDD" id="cd04606">
    <property type="entry name" value="CBS_pair_Mg_transporter"/>
    <property type="match status" value="1"/>
</dbReference>
<dbReference type="InterPro" id="IPR006667">
    <property type="entry name" value="SLC41_membr_dom"/>
</dbReference>
<evidence type="ECO:0000256" key="5">
    <source>
        <dbReference type="ARBA" id="ARBA00022842"/>
    </source>
</evidence>
<dbReference type="InterPro" id="IPR006668">
    <property type="entry name" value="Mg_transptr_MgtE_intracell_dom"/>
</dbReference>
<evidence type="ECO:0000256" key="8">
    <source>
        <dbReference type="PROSITE-ProRule" id="PRU00703"/>
    </source>
</evidence>
<dbReference type="InterPro" id="IPR006669">
    <property type="entry name" value="MgtE_transporter"/>
</dbReference>
<dbReference type="Gene3D" id="3.10.580.10">
    <property type="entry name" value="CBS-domain"/>
    <property type="match status" value="1"/>
</dbReference>
<feature type="transmembrane region" description="Helical" evidence="9">
    <location>
        <begin position="436"/>
        <end position="459"/>
    </location>
</feature>
<dbReference type="InterPro" id="IPR036739">
    <property type="entry name" value="SLC41_membr_dom_sf"/>
</dbReference>
<evidence type="ECO:0000256" key="2">
    <source>
        <dbReference type="ARBA" id="ARBA00009749"/>
    </source>
</evidence>
<keyword evidence="9" id="KW-1003">Cell membrane</keyword>
<dbReference type="NCBIfam" id="TIGR00400">
    <property type="entry name" value="mgtE"/>
    <property type="match status" value="1"/>
</dbReference>
<evidence type="ECO:0000313" key="12">
    <source>
        <dbReference type="Proteomes" id="UP000753961"/>
    </source>
</evidence>
<dbReference type="Gene3D" id="1.10.357.20">
    <property type="entry name" value="SLC41 divalent cation transporters, integral membrane domain"/>
    <property type="match status" value="1"/>
</dbReference>
<evidence type="ECO:0000256" key="3">
    <source>
        <dbReference type="ARBA" id="ARBA00022448"/>
    </source>
</evidence>
<dbReference type="GO" id="GO:0015095">
    <property type="term" value="F:magnesium ion transmembrane transporter activity"/>
    <property type="evidence" value="ECO:0007669"/>
    <property type="project" value="UniProtKB-UniRule"/>
</dbReference>
<keyword evidence="4 9" id="KW-0812">Transmembrane</keyword>
<dbReference type="AlphaFoldDB" id="A0A953LB64"/>
<dbReference type="RefSeq" id="WP_222580966.1">
    <property type="nucleotide sequence ID" value="NZ_JAHVHU010000014.1"/>
</dbReference>
<dbReference type="PANTHER" id="PTHR43773:SF1">
    <property type="entry name" value="MAGNESIUM TRANSPORTER MGTE"/>
    <property type="match status" value="1"/>
</dbReference>
<dbReference type="PANTHER" id="PTHR43773">
    <property type="entry name" value="MAGNESIUM TRANSPORTER MGTE"/>
    <property type="match status" value="1"/>
</dbReference>
<name>A0A953LB64_9BACT</name>
<dbReference type="Gene3D" id="1.25.60.10">
    <property type="entry name" value="MgtE N-terminal domain-like"/>
    <property type="match status" value="1"/>
</dbReference>
<gene>
    <name evidence="11" type="primary">mgtE</name>
    <name evidence="11" type="ORF">KUV50_14855</name>
</gene>
<dbReference type="Pfam" id="PF00571">
    <property type="entry name" value="CBS"/>
    <property type="match status" value="1"/>
</dbReference>
<feature type="transmembrane region" description="Helical" evidence="9">
    <location>
        <begin position="396"/>
        <end position="424"/>
    </location>
</feature>
<dbReference type="PROSITE" id="PS51371">
    <property type="entry name" value="CBS"/>
    <property type="match status" value="1"/>
</dbReference>
<dbReference type="SUPFAM" id="SSF161093">
    <property type="entry name" value="MgtE membrane domain-like"/>
    <property type="match status" value="1"/>
</dbReference>
<keyword evidence="12" id="KW-1185">Reference proteome</keyword>
<sequence>MNIHHQTETLNSTFEALVQQKDWRSLKEFLKNIPAVDIAELLEDMDSEVAVVVFRLLVKPKAGDVFAYLSTSKGQELLEIFSRQQLSDVMNNLEPDERVTIMEELPGKLTQKVLWSMKSEDQKQVVKLLGYPEESIGRLMNTRLVRLKSHWTVEKSLAHIRVFGDQAETLNVIYVVDEAGKLIDDLRLNQIVMADPQTQISEIMDHTFEALQAVDDQEEAVRMLSKYDRVAMPVVDSDGVLVGIVTVDDVFDVAEEEATEDMQLMAGMNALNKYYSETGIFEMVKKRIGWLAVLFLGQMLTVTALSSFEDTLAAAAILAFFIPMIISSGGNSGSQAATLIIRALSTGDVGRSDWRRILMRELLSGLMLGLIVGILGSIVIAMWLMMRGEILDVLMFYQILTIGMSLVGVVIFGNLTGAMLPFIMTRLGLDPAVTSAPFVATLVDVTGIVIYFSIASFLLKGLIA</sequence>
<comment type="similarity">
    <text evidence="2 9">Belongs to the SLC41A transporter family.</text>
</comment>
<keyword evidence="8" id="KW-0129">CBS domain</keyword>
<dbReference type="Pfam" id="PF03448">
    <property type="entry name" value="MgtE_N"/>
    <property type="match status" value="1"/>
</dbReference>
<protein>
    <recommendedName>
        <fullName evidence="9">Magnesium transporter MgtE</fullName>
    </recommendedName>
</protein>
<evidence type="ECO:0000256" key="7">
    <source>
        <dbReference type="ARBA" id="ARBA00023136"/>
    </source>
</evidence>
<comment type="function">
    <text evidence="9">Acts as a magnesium transporter.</text>
</comment>
<dbReference type="SMART" id="SM00116">
    <property type="entry name" value="CBS"/>
    <property type="match status" value="1"/>
</dbReference>
<feature type="transmembrane region" description="Helical" evidence="9">
    <location>
        <begin position="362"/>
        <end position="384"/>
    </location>
</feature>
<feature type="transmembrane region" description="Helical" evidence="9">
    <location>
        <begin position="288"/>
        <end position="308"/>
    </location>
</feature>
<keyword evidence="3 9" id="KW-0813">Transport</keyword>
<comment type="caution">
    <text evidence="11">The sequence shown here is derived from an EMBL/GenBank/DDBJ whole genome shotgun (WGS) entry which is preliminary data.</text>
</comment>
<keyword evidence="6 9" id="KW-1133">Transmembrane helix</keyword>
<proteinExistence type="inferred from homology"/>
<dbReference type="InterPro" id="IPR000644">
    <property type="entry name" value="CBS_dom"/>
</dbReference>